<reference evidence="4 5" key="1">
    <citation type="submission" date="2019-12" db="EMBL/GenBank/DDBJ databases">
        <title>Genomic-based taxomic classification of the family Erythrobacteraceae.</title>
        <authorList>
            <person name="Xu L."/>
        </authorList>
    </citation>
    <scope>NUCLEOTIDE SEQUENCE [LARGE SCALE GENOMIC DNA]</scope>
    <source>
        <strain evidence="4 5">JCM 10282</strain>
    </source>
</reference>
<evidence type="ECO:0000313" key="4">
    <source>
        <dbReference type="EMBL" id="MXP37097.1"/>
    </source>
</evidence>
<evidence type="ECO:0000313" key="5">
    <source>
        <dbReference type="Proteomes" id="UP000430021"/>
    </source>
</evidence>
<dbReference type="InterPro" id="IPR010982">
    <property type="entry name" value="Lambda_DNA-bd_dom_sf"/>
</dbReference>
<keyword evidence="1" id="KW-0238">DNA-binding</keyword>
<evidence type="ECO:0000313" key="3">
    <source>
        <dbReference type="EMBL" id="MBB3775282.1"/>
    </source>
</evidence>
<dbReference type="Proteomes" id="UP000548685">
    <property type="component" value="Unassembled WGS sequence"/>
</dbReference>
<evidence type="ECO:0000313" key="6">
    <source>
        <dbReference type="Proteomes" id="UP000548685"/>
    </source>
</evidence>
<dbReference type="CDD" id="cd00093">
    <property type="entry name" value="HTH_XRE"/>
    <property type="match status" value="1"/>
</dbReference>
<dbReference type="OrthoDB" id="3034420at2"/>
<comment type="caution">
    <text evidence="4">The sequence shown here is derived from an EMBL/GenBank/DDBJ whole genome shotgun (WGS) entry which is preliminary data.</text>
</comment>
<dbReference type="Gene3D" id="1.10.260.40">
    <property type="entry name" value="lambda repressor-like DNA-binding domains"/>
    <property type="match status" value="1"/>
</dbReference>
<feature type="domain" description="HTH cro/C1-type" evidence="2">
    <location>
        <begin position="5"/>
        <end position="59"/>
    </location>
</feature>
<evidence type="ECO:0000256" key="1">
    <source>
        <dbReference type="ARBA" id="ARBA00023125"/>
    </source>
</evidence>
<dbReference type="InterPro" id="IPR001387">
    <property type="entry name" value="Cro/C1-type_HTH"/>
</dbReference>
<protein>
    <submittedName>
        <fullName evidence="4">Helix-turn-helix domain-containing protein</fullName>
    </submittedName>
    <submittedName>
        <fullName evidence="3">Transcriptional regulator</fullName>
    </submittedName>
</protein>
<name>A0A6I4UHH2_9SPHN</name>
<dbReference type="Proteomes" id="UP000430021">
    <property type="component" value="Unassembled WGS sequence"/>
</dbReference>
<reference evidence="3 6" key="2">
    <citation type="submission" date="2020-08" db="EMBL/GenBank/DDBJ databases">
        <title>Genomic Encyclopedia of Type Strains, Phase IV (KMG-IV): sequencing the most valuable type-strain genomes for metagenomic binning, comparative biology and taxonomic classification.</title>
        <authorList>
            <person name="Goeker M."/>
        </authorList>
    </citation>
    <scope>NUCLEOTIDE SEQUENCE [LARGE SCALE GENOMIC DNA]</scope>
    <source>
        <strain evidence="3 6">DSM 8510</strain>
    </source>
</reference>
<dbReference type="GO" id="GO:0003677">
    <property type="term" value="F:DNA binding"/>
    <property type="evidence" value="ECO:0007669"/>
    <property type="project" value="UniProtKB-KW"/>
</dbReference>
<proteinExistence type="predicted"/>
<dbReference type="SUPFAM" id="SSF47413">
    <property type="entry name" value="lambda repressor-like DNA-binding domains"/>
    <property type="match status" value="1"/>
</dbReference>
<gene>
    <name evidence="3" type="ORF">FHS52_001225</name>
    <name evidence="4" type="ORF">GRI59_00525</name>
</gene>
<dbReference type="PANTHER" id="PTHR46558:SF4">
    <property type="entry name" value="DNA-BIDING PHAGE PROTEIN"/>
    <property type="match status" value="1"/>
</dbReference>
<evidence type="ECO:0000259" key="2">
    <source>
        <dbReference type="PROSITE" id="PS50943"/>
    </source>
</evidence>
<dbReference type="PANTHER" id="PTHR46558">
    <property type="entry name" value="TRACRIPTIONAL REGULATORY PROTEIN-RELATED-RELATED"/>
    <property type="match status" value="1"/>
</dbReference>
<dbReference type="AlphaFoldDB" id="A0A6I4UHH2"/>
<dbReference type="EMBL" id="JACICE010000001">
    <property type="protein sequence ID" value="MBB3775282.1"/>
    <property type="molecule type" value="Genomic_DNA"/>
</dbReference>
<keyword evidence="6" id="KW-1185">Reference proteome</keyword>
<dbReference type="RefSeq" id="WP_160759264.1">
    <property type="nucleotide sequence ID" value="NZ_BAAADZ010000002.1"/>
</dbReference>
<accession>A0A6I4UHH2</accession>
<organism evidence="4 5">
    <name type="scientific">Erythrobacter ramosus</name>
    <dbReference type="NCBI Taxonomy" id="35811"/>
    <lineage>
        <taxon>Bacteria</taxon>
        <taxon>Pseudomonadati</taxon>
        <taxon>Pseudomonadota</taxon>
        <taxon>Alphaproteobacteria</taxon>
        <taxon>Sphingomonadales</taxon>
        <taxon>Erythrobacteraceae</taxon>
        <taxon>Erythrobacter/Porphyrobacter group</taxon>
        <taxon>Erythrobacter</taxon>
    </lineage>
</organism>
<dbReference type="PROSITE" id="PS50943">
    <property type="entry name" value="HTH_CROC1"/>
    <property type="match status" value="1"/>
</dbReference>
<dbReference type="SMART" id="SM00530">
    <property type="entry name" value="HTH_XRE"/>
    <property type="match status" value="1"/>
</dbReference>
<dbReference type="Pfam" id="PF01381">
    <property type="entry name" value="HTH_3"/>
    <property type="match status" value="1"/>
</dbReference>
<sequence>MKNCLRELRKAQGLNQAELADRLEISRQTIIAIEADKYDPSLPMAYRMAAFFDVPVETLFLNPWKATGTGV</sequence>
<dbReference type="EMBL" id="WTYB01000001">
    <property type="protein sequence ID" value="MXP37097.1"/>
    <property type="molecule type" value="Genomic_DNA"/>
</dbReference>